<keyword evidence="3" id="KW-0732">Signal</keyword>
<dbReference type="Proteomes" id="UP000230282">
    <property type="component" value="Unassembled WGS sequence"/>
</dbReference>
<name>A0A2M8RTX5_9PAST</name>
<evidence type="ECO:0000313" key="7">
    <source>
        <dbReference type="Proteomes" id="UP000230282"/>
    </source>
</evidence>
<evidence type="ECO:0000256" key="4">
    <source>
        <dbReference type="PIRSR" id="PIRSR002816-1"/>
    </source>
</evidence>
<dbReference type="PIRSF" id="PIRSF002816">
    <property type="entry name" value="AraF"/>
    <property type="match status" value="1"/>
</dbReference>
<dbReference type="AlphaFoldDB" id="A0A2M8RTX5"/>
<dbReference type="GO" id="GO:0030246">
    <property type="term" value="F:carbohydrate binding"/>
    <property type="evidence" value="ECO:0007669"/>
    <property type="project" value="TreeGrafter"/>
</dbReference>
<proteinExistence type="inferred from homology"/>
<keyword evidence="3" id="KW-0813">Transport</keyword>
<feature type="domain" description="Periplasmic binding protein/LacI sugar binding" evidence="5">
    <location>
        <begin position="36"/>
        <end position="313"/>
    </location>
</feature>
<accession>A0A2M8RTX5</accession>
<comment type="subcellular location">
    <subcellularLocation>
        <location evidence="1 3">Periplasm</location>
    </subcellularLocation>
</comment>
<dbReference type="EMBL" id="PHGZ01000023">
    <property type="protein sequence ID" value="PJG82314.1"/>
    <property type="molecule type" value="Genomic_DNA"/>
</dbReference>
<feature type="signal peptide" evidence="3">
    <location>
        <begin position="1"/>
        <end position="25"/>
    </location>
</feature>
<reference evidence="6 7" key="1">
    <citation type="submission" date="2017-11" db="EMBL/GenBank/DDBJ databases">
        <title>Reclassification of Bisgaard taxon 5 as Caviibacterium pharyngocola gen. nov., sp. nov.</title>
        <authorList>
            <person name="Christensen H."/>
        </authorList>
    </citation>
    <scope>NUCLEOTIDE SEQUENCE [LARGE SCALE GENOMIC DNA]</scope>
    <source>
        <strain evidence="6 7">7_3</strain>
    </source>
</reference>
<evidence type="ECO:0000256" key="3">
    <source>
        <dbReference type="PIRNR" id="PIRNR002816"/>
    </source>
</evidence>
<feature type="chain" id="PRO_5014494967" description="L-arabinose-binding periplasmic protein" evidence="3">
    <location>
        <begin position="26"/>
        <end position="337"/>
    </location>
</feature>
<organism evidence="6 7">
    <name type="scientific">Caviibacterium pharyngocola</name>
    <dbReference type="NCBI Taxonomy" id="28159"/>
    <lineage>
        <taxon>Bacteria</taxon>
        <taxon>Pseudomonadati</taxon>
        <taxon>Pseudomonadota</taxon>
        <taxon>Gammaproteobacteria</taxon>
        <taxon>Pasteurellales</taxon>
        <taxon>Pasteurellaceae</taxon>
        <taxon>Caviibacterium</taxon>
    </lineage>
</organism>
<evidence type="ECO:0000259" key="5">
    <source>
        <dbReference type="Pfam" id="PF00532"/>
    </source>
</evidence>
<dbReference type="Gene3D" id="3.40.50.2300">
    <property type="match status" value="2"/>
</dbReference>
<evidence type="ECO:0000256" key="2">
    <source>
        <dbReference type="ARBA" id="ARBA00007639"/>
    </source>
</evidence>
<gene>
    <name evidence="6" type="ORF">CVP04_09810</name>
</gene>
<dbReference type="InterPro" id="IPR050555">
    <property type="entry name" value="Bact_Solute-Bind_Prot2"/>
</dbReference>
<comment type="caution">
    <text evidence="6">The sequence shown here is derived from an EMBL/GenBank/DDBJ whole genome shotgun (WGS) entry which is preliminary data.</text>
</comment>
<comment type="similarity">
    <text evidence="2 3">Belongs to the bacterial solute-binding protein 2 family.</text>
</comment>
<dbReference type="GO" id="GO:0042882">
    <property type="term" value="P:L-arabinose transmembrane transport"/>
    <property type="evidence" value="ECO:0007669"/>
    <property type="project" value="UniProtKB-UniRule"/>
</dbReference>
<protein>
    <recommendedName>
        <fullName evidence="3">L-arabinose-binding periplasmic protein</fullName>
        <shortName evidence="3">ABP</shortName>
    </recommendedName>
</protein>
<dbReference type="InterPro" id="IPR001761">
    <property type="entry name" value="Peripla_BP/Lac1_sug-bd_dom"/>
</dbReference>
<dbReference type="PANTHER" id="PTHR30036">
    <property type="entry name" value="D-XYLOSE-BINDING PERIPLASMIC PROTEIN"/>
    <property type="match status" value="1"/>
</dbReference>
<keyword evidence="3" id="KW-0574">Periplasm</keyword>
<dbReference type="PANTHER" id="PTHR30036:SF6">
    <property type="entry name" value="L-ARABINOSE-BINDING PERIPLASMIC PROTEIN"/>
    <property type="match status" value="1"/>
</dbReference>
<feature type="site" description="The binding site for the sugar molecule has not yet been established, but C-87 may be involved" evidence="4">
    <location>
        <position position="98"/>
    </location>
</feature>
<dbReference type="GO" id="GO:0030288">
    <property type="term" value="C:outer membrane-bounded periplasmic space"/>
    <property type="evidence" value="ECO:0007669"/>
    <property type="project" value="TreeGrafter"/>
</dbReference>
<dbReference type="RefSeq" id="WP_100297337.1">
    <property type="nucleotide sequence ID" value="NZ_PHGZ01000023.1"/>
</dbReference>
<keyword evidence="7" id="KW-1185">Reference proteome</keyword>
<dbReference type="Pfam" id="PF00532">
    <property type="entry name" value="Peripla_BP_1"/>
    <property type="match status" value="1"/>
</dbReference>
<dbReference type="CDD" id="cd01540">
    <property type="entry name" value="PBP1_arabinose_binding"/>
    <property type="match status" value="1"/>
</dbReference>
<keyword evidence="3" id="KW-0762">Sugar transport</keyword>
<evidence type="ECO:0000313" key="6">
    <source>
        <dbReference type="EMBL" id="PJG82314.1"/>
    </source>
</evidence>
<dbReference type="InterPro" id="IPR026266">
    <property type="entry name" value="AraF"/>
</dbReference>
<sequence>MKLTKRTFLKSIIAASIFMVTGLAANPVYSSSSDTMKLGYLVKQPEEPWFQTEWAFADKAAKDIGNVQIIKIAVPDGEKTLNAIDNLAASGAKGFVICTPDPRLGPAIMAKARSYDLKVIAVDDQFLNAAGEPMTNVPLIMMAATEIGERQGQELYKEMQNRHWDVKDTAVLAITADELDTARRRTEGSISALIKAGFPEKQIYKSPTKSNDIPGALDAANSMLVQHPEVKNWLIVGMNDNTVLGGVRATEGQGFKPENVVGIGINGVDAVNELSKPNPTGFLGSLLPSPDVHGYRSTEMLYKWVKDGVEPEKYIAVQDVVFLKRDNFKEELAKKGL</sequence>
<dbReference type="SUPFAM" id="SSF53822">
    <property type="entry name" value="Periplasmic binding protein-like I"/>
    <property type="match status" value="1"/>
</dbReference>
<dbReference type="InterPro" id="IPR028082">
    <property type="entry name" value="Peripla_BP_I"/>
</dbReference>
<evidence type="ECO:0000256" key="1">
    <source>
        <dbReference type="ARBA" id="ARBA00004418"/>
    </source>
</evidence>
<dbReference type="OrthoDB" id="7833812at2"/>